<reference evidence="2" key="1">
    <citation type="journal article" date="2015" name="Nature">
        <title>Complex archaea that bridge the gap between prokaryotes and eukaryotes.</title>
        <authorList>
            <person name="Spang A."/>
            <person name="Saw J.H."/>
            <person name="Jorgensen S.L."/>
            <person name="Zaremba-Niedzwiedzka K."/>
            <person name="Martijn J."/>
            <person name="Lind A.E."/>
            <person name="van Eijk R."/>
            <person name="Schleper C."/>
            <person name="Guy L."/>
            <person name="Ettema T.J."/>
        </authorList>
    </citation>
    <scope>NUCLEOTIDE SEQUENCE</scope>
</reference>
<dbReference type="EMBL" id="LAZR01006628">
    <property type="protein sequence ID" value="KKM90770.1"/>
    <property type="molecule type" value="Genomic_DNA"/>
</dbReference>
<sequence length="174" mass="19586">MTTVKNFGVPVDGEERGGILMPLLSYRFRIIFPMEALYPEQGSLLTQQVIKCSFDFVKKEFRVKLRQPITKGMLGLVRYISAHPTSIIVEPMGGGSHSLFSIHLYDCKCVNHSFELDYGNSDIAVHSLVFNYFRLEENDPVEWGEDPSTEDIGPGMSPAEAIKKADEKAVKKKK</sequence>
<comment type="caution">
    <text evidence="2">The sequence shown here is derived from an EMBL/GenBank/DDBJ whole genome shotgun (WGS) entry which is preliminary data.</text>
</comment>
<evidence type="ECO:0000313" key="2">
    <source>
        <dbReference type="EMBL" id="KKM90770.1"/>
    </source>
</evidence>
<feature type="compositionally biased region" description="Basic and acidic residues" evidence="1">
    <location>
        <begin position="161"/>
        <end position="174"/>
    </location>
</feature>
<protein>
    <submittedName>
        <fullName evidence="2">Uncharacterized protein</fullName>
    </submittedName>
</protein>
<gene>
    <name evidence="2" type="ORF">LCGC14_1235200</name>
</gene>
<dbReference type="AlphaFoldDB" id="A0A0F9NPP7"/>
<feature type="region of interest" description="Disordered" evidence="1">
    <location>
        <begin position="141"/>
        <end position="174"/>
    </location>
</feature>
<organism evidence="2">
    <name type="scientific">marine sediment metagenome</name>
    <dbReference type="NCBI Taxonomy" id="412755"/>
    <lineage>
        <taxon>unclassified sequences</taxon>
        <taxon>metagenomes</taxon>
        <taxon>ecological metagenomes</taxon>
    </lineage>
</organism>
<name>A0A0F9NPP7_9ZZZZ</name>
<evidence type="ECO:0000256" key="1">
    <source>
        <dbReference type="SAM" id="MobiDB-lite"/>
    </source>
</evidence>
<accession>A0A0F9NPP7</accession>
<proteinExistence type="predicted"/>